<organism evidence="1 2">
    <name type="scientific">Mariniplasma anaerobium</name>
    <dbReference type="NCBI Taxonomy" id="2735436"/>
    <lineage>
        <taxon>Bacteria</taxon>
        <taxon>Bacillati</taxon>
        <taxon>Mycoplasmatota</taxon>
        <taxon>Mollicutes</taxon>
        <taxon>Acholeplasmatales</taxon>
        <taxon>Acholeplasmataceae</taxon>
        <taxon>Mariniplasma</taxon>
    </lineage>
</organism>
<sequence length="367" mass="42615">MIEKNQKKIFYLDTNALYYILGLSTNKKVKIAKLKKLTHTSAISLNILSIFELLNNINNTDKVEIIDKLNGLSSHILIACPAFLKGKITYKEIDMLLSVDHYSIVMPKLTKYTIKYISYEFAYVITLACSIIPQMFLYFPDYNSNHYRVDEYEKSLEVHTYQLIQKLDRLIQKRLLSLYKKNGSISEKETVSIFRLILVNLSNHLVTFANPYISIINSSSDGKISFFRLRKSLLSNIKSLDFDSLLVDNNLNFNDVNLLKSFNIDKSISEIFDIYSNKFITMGGYTFNKSELVEKYSLEFLKDIFINSQKLYINDLIDMEIINGYLNNIASNKSLFITFDKNVIRKMSSLYSHNFQDSLDMIESLQI</sequence>
<evidence type="ECO:0000313" key="2">
    <source>
        <dbReference type="Proteomes" id="UP000620133"/>
    </source>
</evidence>
<evidence type="ECO:0000313" key="1">
    <source>
        <dbReference type="EMBL" id="BCR36595.1"/>
    </source>
</evidence>
<gene>
    <name evidence="1" type="ORF">MPAN_014880</name>
</gene>
<dbReference type="RefSeq" id="WP_176239242.1">
    <property type="nucleotide sequence ID" value="NZ_AP024412.1"/>
</dbReference>
<accession>A0A7U9XVP1</accession>
<evidence type="ECO:0008006" key="3">
    <source>
        <dbReference type="Google" id="ProtNLM"/>
    </source>
</evidence>
<dbReference type="EMBL" id="AP024412">
    <property type="protein sequence ID" value="BCR36595.1"/>
    <property type="molecule type" value="Genomic_DNA"/>
</dbReference>
<proteinExistence type="predicted"/>
<keyword evidence="2" id="KW-1185">Reference proteome</keyword>
<protein>
    <recommendedName>
        <fullName evidence="3">PIN domain-containing protein</fullName>
    </recommendedName>
</protein>
<reference evidence="1" key="1">
    <citation type="submission" date="2021-01" db="EMBL/GenBank/DDBJ databases">
        <title>Draft genome sequence of Acholeplasmataceae bacterium strain Mahy22.</title>
        <authorList>
            <person name="Watanabe M."/>
            <person name="Kojima H."/>
            <person name="Fukui M."/>
        </authorList>
    </citation>
    <scope>NUCLEOTIDE SEQUENCE</scope>
    <source>
        <strain evidence="1">Mahy22</strain>
    </source>
</reference>
<name>A0A7U9XVP1_9MOLU</name>
<dbReference type="KEGG" id="manr:MPAN_014880"/>
<dbReference type="Proteomes" id="UP000620133">
    <property type="component" value="Chromosome"/>
</dbReference>
<dbReference type="AlphaFoldDB" id="A0A7U9XVP1"/>